<dbReference type="RefSeq" id="WP_345411668.1">
    <property type="nucleotide sequence ID" value="NZ_BAABGT010000003.1"/>
</dbReference>
<dbReference type="InterPro" id="IPR014284">
    <property type="entry name" value="RNA_pol_sigma-70_dom"/>
</dbReference>
<evidence type="ECO:0000256" key="2">
    <source>
        <dbReference type="ARBA" id="ARBA00023015"/>
    </source>
</evidence>
<dbReference type="NCBIfam" id="TIGR02937">
    <property type="entry name" value="sigma70-ECF"/>
    <property type="match status" value="1"/>
</dbReference>
<dbReference type="PRINTS" id="PR00046">
    <property type="entry name" value="SIGMA70FCT"/>
</dbReference>
<evidence type="ECO:0000259" key="7">
    <source>
        <dbReference type="Pfam" id="PF08281"/>
    </source>
</evidence>
<dbReference type="Pfam" id="PF04542">
    <property type="entry name" value="Sigma70_r2"/>
    <property type="match status" value="1"/>
</dbReference>
<protein>
    <submittedName>
        <fullName evidence="8">Sigma-70 family RNA polymerase sigma factor</fullName>
    </submittedName>
</protein>
<dbReference type="Proteomes" id="UP001501598">
    <property type="component" value="Unassembled WGS sequence"/>
</dbReference>
<name>A0ABP8RCT9_9PSEU</name>
<dbReference type="Pfam" id="PF08281">
    <property type="entry name" value="Sigma70_r4_2"/>
    <property type="match status" value="1"/>
</dbReference>
<reference evidence="9" key="1">
    <citation type="journal article" date="2019" name="Int. J. Syst. Evol. Microbiol.">
        <title>The Global Catalogue of Microorganisms (GCM) 10K type strain sequencing project: providing services to taxonomists for standard genome sequencing and annotation.</title>
        <authorList>
            <consortium name="The Broad Institute Genomics Platform"/>
            <consortium name="The Broad Institute Genome Sequencing Center for Infectious Disease"/>
            <person name="Wu L."/>
            <person name="Ma J."/>
        </authorList>
    </citation>
    <scope>NUCLEOTIDE SEQUENCE [LARGE SCALE GENOMIC DNA]</scope>
    <source>
        <strain evidence="9">JCM 17906</strain>
    </source>
</reference>
<dbReference type="EMBL" id="BAABGT010000003">
    <property type="protein sequence ID" value="GAA4535727.1"/>
    <property type="molecule type" value="Genomic_DNA"/>
</dbReference>
<feature type="domain" description="RNA polymerase sigma-70 region 2" evidence="6">
    <location>
        <begin position="43"/>
        <end position="110"/>
    </location>
</feature>
<comment type="similarity">
    <text evidence="1">Belongs to the sigma-70 factor family. ECF subfamily.</text>
</comment>
<dbReference type="SUPFAM" id="SSF88946">
    <property type="entry name" value="Sigma2 domain of RNA polymerase sigma factors"/>
    <property type="match status" value="1"/>
</dbReference>
<keyword evidence="9" id="KW-1185">Reference proteome</keyword>
<dbReference type="SUPFAM" id="SSF88659">
    <property type="entry name" value="Sigma3 and sigma4 domains of RNA polymerase sigma factors"/>
    <property type="match status" value="1"/>
</dbReference>
<keyword evidence="4" id="KW-0238">DNA-binding</keyword>
<dbReference type="Gene3D" id="1.10.1740.10">
    <property type="match status" value="1"/>
</dbReference>
<dbReference type="PANTHER" id="PTHR43133">
    <property type="entry name" value="RNA POLYMERASE ECF-TYPE SIGMA FACTO"/>
    <property type="match status" value="1"/>
</dbReference>
<dbReference type="PANTHER" id="PTHR43133:SF58">
    <property type="entry name" value="ECF RNA POLYMERASE SIGMA FACTOR SIGD"/>
    <property type="match status" value="1"/>
</dbReference>
<comment type="caution">
    <text evidence="8">The sequence shown here is derived from an EMBL/GenBank/DDBJ whole genome shotgun (WGS) entry which is preliminary data.</text>
</comment>
<evidence type="ECO:0000256" key="4">
    <source>
        <dbReference type="ARBA" id="ARBA00023125"/>
    </source>
</evidence>
<dbReference type="InterPro" id="IPR013325">
    <property type="entry name" value="RNA_pol_sigma_r2"/>
</dbReference>
<dbReference type="InterPro" id="IPR000943">
    <property type="entry name" value="RNA_pol_sigma70"/>
</dbReference>
<evidence type="ECO:0000256" key="3">
    <source>
        <dbReference type="ARBA" id="ARBA00023082"/>
    </source>
</evidence>
<dbReference type="Gene3D" id="1.10.10.10">
    <property type="entry name" value="Winged helix-like DNA-binding domain superfamily/Winged helix DNA-binding domain"/>
    <property type="match status" value="1"/>
</dbReference>
<evidence type="ECO:0000259" key="6">
    <source>
        <dbReference type="Pfam" id="PF04542"/>
    </source>
</evidence>
<evidence type="ECO:0000313" key="8">
    <source>
        <dbReference type="EMBL" id="GAA4535727.1"/>
    </source>
</evidence>
<keyword evidence="3" id="KW-0731">Sigma factor</keyword>
<dbReference type="InterPro" id="IPR013249">
    <property type="entry name" value="RNA_pol_sigma70_r4_t2"/>
</dbReference>
<keyword evidence="2" id="KW-0805">Transcription regulation</keyword>
<evidence type="ECO:0000256" key="1">
    <source>
        <dbReference type="ARBA" id="ARBA00010641"/>
    </source>
</evidence>
<accession>A0ABP8RCT9</accession>
<evidence type="ECO:0000256" key="5">
    <source>
        <dbReference type="ARBA" id="ARBA00023163"/>
    </source>
</evidence>
<sequence>MYQGQESARAGDTGGAVGVEDRIDQLVDPARAGDDGALTELLELVRPMIVRYCETRLKGSAVSAEDVTQEVCLALLRSLPAYEDRGRPFLAFVRTVASHRIASACTSATRTHEYAVADPPQELACCDPCDEPEQHLLELATGDEVAELLARLPARPRDILVLRVAWGLSAREVAELLGLKPETVRLVQHRALNSLRRTLSERGGPD</sequence>
<feature type="domain" description="RNA polymerase sigma factor 70 region 4 type 2" evidence="7">
    <location>
        <begin position="144"/>
        <end position="192"/>
    </location>
</feature>
<evidence type="ECO:0000313" key="9">
    <source>
        <dbReference type="Proteomes" id="UP001501598"/>
    </source>
</evidence>
<dbReference type="InterPro" id="IPR007627">
    <property type="entry name" value="RNA_pol_sigma70_r2"/>
</dbReference>
<proteinExistence type="inferred from homology"/>
<organism evidence="8 9">
    <name type="scientific">Pseudonocardia xishanensis</name>
    <dbReference type="NCBI Taxonomy" id="630995"/>
    <lineage>
        <taxon>Bacteria</taxon>
        <taxon>Bacillati</taxon>
        <taxon>Actinomycetota</taxon>
        <taxon>Actinomycetes</taxon>
        <taxon>Pseudonocardiales</taxon>
        <taxon>Pseudonocardiaceae</taxon>
        <taxon>Pseudonocardia</taxon>
    </lineage>
</organism>
<gene>
    <name evidence="8" type="ORF">GCM10023175_01710</name>
</gene>
<dbReference type="InterPro" id="IPR036388">
    <property type="entry name" value="WH-like_DNA-bd_sf"/>
</dbReference>
<dbReference type="InterPro" id="IPR013324">
    <property type="entry name" value="RNA_pol_sigma_r3/r4-like"/>
</dbReference>
<keyword evidence="5" id="KW-0804">Transcription</keyword>
<dbReference type="CDD" id="cd06171">
    <property type="entry name" value="Sigma70_r4"/>
    <property type="match status" value="1"/>
</dbReference>
<dbReference type="InterPro" id="IPR039425">
    <property type="entry name" value="RNA_pol_sigma-70-like"/>
</dbReference>